<dbReference type="SUPFAM" id="SSF50494">
    <property type="entry name" value="Trypsin-like serine proteases"/>
    <property type="match status" value="1"/>
</dbReference>
<feature type="region of interest" description="Disordered" evidence="1">
    <location>
        <begin position="301"/>
        <end position="344"/>
    </location>
</feature>
<reference evidence="3 4" key="2">
    <citation type="journal article" date="2011" name="J. Antibiot.">
        <title>Furaquinocins I and J: novel polyketide isoprenoid hybrid compounds from Streptomyces reveromyceticus SN-593.</title>
        <authorList>
            <person name="Panthee S."/>
            <person name="Takahashi S."/>
            <person name="Takagi H."/>
            <person name="Nogawa T."/>
            <person name="Oowada E."/>
            <person name="Uramoto M."/>
            <person name="Osada H."/>
        </authorList>
    </citation>
    <scope>NUCLEOTIDE SEQUENCE [LARGE SCALE GENOMIC DNA]</scope>
    <source>
        <strain evidence="3 4">SN-593</strain>
    </source>
</reference>
<organism evidence="3 4">
    <name type="scientific">Actinacidiphila reveromycinica</name>
    <dbReference type="NCBI Taxonomy" id="659352"/>
    <lineage>
        <taxon>Bacteria</taxon>
        <taxon>Bacillati</taxon>
        <taxon>Actinomycetota</taxon>
        <taxon>Actinomycetes</taxon>
        <taxon>Kitasatosporales</taxon>
        <taxon>Streptomycetaceae</taxon>
        <taxon>Actinacidiphila</taxon>
    </lineage>
</organism>
<dbReference type="PRINTS" id="PR00834">
    <property type="entry name" value="PROTEASES2C"/>
</dbReference>
<feature type="region of interest" description="Disordered" evidence="1">
    <location>
        <begin position="1"/>
        <end position="71"/>
    </location>
</feature>
<dbReference type="EMBL" id="AP018365">
    <property type="protein sequence ID" value="BBA99171.1"/>
    <property type="molecule type" value="Genomic_DNA"/>
</dbReference>
<dbReference type="PANTHER" id="PTHR22939:SF129">
    <property type="entry name" value="SERINE PROTEASE HTRA2, MITOCHONDRIAL"/>
    <property type="match status" value="1"/>
</dbReference>
<dbReference type="InterPro" id="IPR009003">
    <property type="entry name" value="Peptidase_S1_PA"/>
</dbReference>
<dbReference type="RefSeq" id="WP_202235193.1">
    <property type="nucleotide sequence ID" value="NZ_AP018365.1"/>
</dbReference>
<dbReference type="Pfam" id="PF13365">
    <property type="entry name" value="Trypsin_2"/>
    <property type="match status" value="1"/>
</dbReference>
<keyword evidence="2" id="KW-0472">Membrane</keyword>
<dbReference type="PANTHER" id="PTHR22939">
    <property type="entry name" value="SERINE PROTEASE FAMILY S1C HTRA-RELATED"/>
    <property type="match status" value="1"/>
</dbReference>
<proteinExistence type="predicted"/>
<evidence type="ECO:0000313" key="4">
    <source>
        <dbReference type="Proteomes" id="UP000595703"/>
    </source>
</evidence>
<accession>A0A7U3UV44</accession>
<evidence type="ECO:0000256" key="2">
    <source>
        <dbReference type="SAM" id="Phobius"/>
    </source>
</evidence>
<name>A0A7U3UV44_9ACTN</name>
<dbReference type="GO" id="GO:0004252">
    <property type="term" value="F:serine-type endopeptidase activity"/>
    <property type="evidence" value="ECO:0007669"/>
    <property type="project" value="InterPro"/>
</dbReference>
<protein>
    <submittedName>
        <fullName evidence="3">Putative serine protease</fullName>
    </submittedName>
</protein>
<evidence type="ECO:0000256" key="1">
    <source>
        <dbReference type="SAM" id="MobiDB-lite"/>
    </source>
</evidence>
<dbReference type="InterPro" id="IPR001940">
    <property type="entry name" value="Peptidase_S1C"/>
</dbReference>
<reference evidence="3 4" key="3">
    <citation type="journal article" date="2011" name="Nat. Chem. Biol.">
        <title>Reveromycin A biosynthesis uses RevG and RevJ for stereospecific spiroacetal formation.</title>
        <authorList>
            <person name="Takahashi S."/>
            <person name="Toyoda A."/>
            <person name="Sekiyama Y."/>
            <person name="Takagi H."/>
            <person name="Nogawa T."/>
            <person name="Uramoto M."/>
            <person name="Suzuki R."/>
            <person name="Koshino H."/>
            <person name="Kumano T."/>
            <person name="Panthee S."/>
            <person name="Dairi T."/>
            <person name="Ishikawa J."/>
            <person name="Ikeda H."/>
            <person name="Sakaki Y."/>
            <person name="Osada H."/>
        </authorList>
    </citation>
    <scope>NUCLEOTIDE SEQUENCE [LARGE SCALE GENOMIC DNA]</scope>
    <source>
        <strain evidence="3 4">SN-593</strain>
    </source>
</reference>
<keyword evidence="3" id="KW-0378">Hydrolase</keyword>
<feature type="compositionally biased region" description="Gly residues" evidence="1">
    <location>
        <begin position="316"/>
        <end position="333"/>
    </location>
</feature>
<evidence type="ECO:0000313" key="3">
    <source>
        <dbReference type="EMBL" id="BBA99171.1"/>
    </source>
</evidence>
<reference evidence="3 4" key="1">
    <citation type="journal article" date="2010" name="J. Bacteriol.">
        <title>Biochemical characterization of a novel indole prenyltransferase from Streptomyces sp. SN-593.</title>
        <authorList>
            <person name="Takahashi S."/>
            <person name="Takagi H."/>
            <person name="Toyoda A."/>
            <person name="Uramoto M."/>
            <person name="Nogawa T."/>
            <person name="Ueki M."/>
            <person name="Sakaki Y."/>
            <person name="Osada H."/>
        </authorList>
    </citation>
    <scope>NUCLEOTIDE SEQUENCE [LARGE SCALE GENOMIC DNA]</scope>
    <source>
        <strain evidence="3 4">SN-593</strain>
    </source>
</reference>
<reference evidence="3 4" key="4">
    <citation type="journal article" date="2020" name="Sci. Rep.">
        <title>beta-carboline chemical signals induce reveromycin production through a LuxR family regulator in Streptomyces sp. SN-593.</title>
        <authorList>
            <person name="Panthee S."/>
            <person name="Kito N."/>
            <person name="Hayashi T."/>
            <person name="Shimizu T."/>
            <person name="Ishikawa J."/>
            <person name="Hamamoto H."/>
            <person name="Osada H."/>
            <person name="Takahashi S."/>
        </authorList>
    </citation>
    <scope>NUCLEOTIDE SEQUENCE [LARGE SCALE GENOMIC DNA]</scope>
    <source>
        <strain evidence="3 4">SN-593</strain>
    </source>
</reference>
<dbReference type="GO" id="GO:0006508">
    <property type="term" value="P:proteolysis"/>
    <property type="evidence" value="ECO:0007669"/>
    <property type="project" value="UniProtKB-KW"/>
</dbReference>
<sequence>MTSESRNGGAPQYPHDAQLPLQSDPQAPYSEPPTSAAPPAQQQSYTGSGYQDPYTGVQDPYAGGEPGHTVIQGSVVHSTPETATGAGGMEGAGGIGGYPPPPAYQAGYAAVGASPVPHRRRRMSRPFALAAAVALAAGVIGGGAGALIGHATDHSTSSVAAAAAVNASAVDGSVAGVYKAVNASVVEITATLSDGTSTGAGVIITSNGQIVTNNHVISGAQSIKVTYSNGKTASASLVGADAKKDLALIKVNGASGLPAAILGDSSGVAVGDQVVAIGSPEGLSDTVTSGIVSALDREVTVPVEEDQGQSQSQQGYGDGSGGYGDGSGSGSGGDQWPFSFGGNQYNGSTGSSTTTYKALQTDASLNPGNSGGALINMSGQIVGINSAMYSSSSDSSSSSSSAGSVGLGFAIPINTVKSDLSYLRDGGDQS</sequence>
<keyword evidence="3" id="KW-0645">Protease</keyword>
<keyword evidence="4" id="KW-1185">Reference proteome</keyword>
<feature type="compositionally biased region" description="Low complexity" evidence="1">
    <location>
        <begin position="27"/>
        <end position="46"/>
    </location>
</feature>
<dbReference type="KEGG" id="arev:RVR_5683"/>
<keyword evidence="2" id="KW-0812">Transmembrane</keyword>
<gene>
    <name evidence="3" type="ORF">RVR_5683</name>
</gene>
<keyword evidence="2" id="KW-1133">Transmembrane helix</keyword>
<dbReference type="AlphaFoldDB" id="A0A7U3UV44"/>
<dbReference type="Proteomes" id="UP000595703">
    <property type="component" value="Chromosome"/>
</dbReference>
<feature type="transmembrane region" description="Helical" evidence="2">
    <location>
        <begin position="127"/>
        <end position="148"/>
    </location>
</feature>
<dbReference type="Gene3D" id="2.40.10.120">
    <property type="match status" value="2"/>
</dbReference>